<dbReference type="InterPro" id="IPR011047">
    <property type="entry name" value="Quinoprotein_ADH-like_sf"/>
</dbReference>
<dbReference type="Gene3D" id="2.130.10.10">
    <property type="entry name" value="YVTN repeat-like/Quinoprotein amine dehydrogenase"/>
    <property type="match status" value="1"/>
</dbReference>
<proteinExistence type="predicted"/>
<gene>
    <name evidence="1" type="ORF">METZ01_LOCUS212133</name>
</gene>
<dbReference type="EMBL" id="UINC01048580">
    <property type="protein sequence ID" value="SVB59279.1"/>
    <property type="molecule type" value="Genomic_DNA"/>
</dbReference>
<feature type="non-terminal residue" evidence="1">
    <location>
        <position position="392"/>
    </location>
</feature>
<dbReference type="AlphaFoldDB" id="A0A382F9D7"/>
<evidence type="ECO:0000313" key="1">
    <source>
        <dbReference type="EMBL" id="SVB59279.1"/>
    </source>
</evidence>
<dbReference type="SUPFAM" id="SSF50998">
    <property type="entry name" value="Quinoprotein alcohol dehydrogenase-like"/>
    <property type="match status" value="1"/>
</dbReference>
<sequence>MKKLLIIPLLSLLTVTGFAVSSKNEITRVLKESGVKGGFAVHLGATDGSATAALKPSDSYQVHALATDASALDGLREGIRKAVGSYGTVSADILRGNHLPYIDNMVNLLVSEEGVEVNEAEILRVLSPLGTAYLRKDGKWKSLSKPWPEDIDEWTHYLHGADGNAVAKDTRVGPPRRLQWVGSPRWSRHHDRMASMSALTSTGGRLFYVMDEGSRVSIQLPPDWKLIARDAFNGVVLWKREIPKWHHHLWPLKSGPTQLARRLVTKGDRVYFTMGITAAVSALDAITGETVTTFKGSEGSEEILVADGLLLALVNKGASELKDYVPKHNVGDQARVRTEFVWDENPRILMCYDAETGKKRWEHESPVAPLSPASDGERVYFHDGKTVTAIEI</sequence>
<dbReference type="InterPro" id="IPR015943">
    <property type="entry name" value="WD40/YVTN_repeat-like_dom_sf"/>
</dbReference>
<accession>A0A382F9D7</accession>
<protein>
    <submittedName>
        <fullName evidence="1">Uncharacterized protein</fullName>
    </submittedName>
</protein>
<reference evidence="1" key="1">
    <citation type="submission" date="2018-05" db="EMBL/GenBank/DDBJ databases">
        <authorList>
            <person name="Lanie J.A."/>
            <person name="Ng W.-L."/>
            <person name="Kazmierczak K.M."/>
            <person name="Andrzejewski T.M."/>
            <person name="Davidsen T.M."/>
            <person name="Wayne K.J."/>
            <person name="Tettelin H."/>
            <person name="Glass J.I."/>
            <person name="Rusch D."/>
            <person name="Podicherti R."/>
            <person name="Tsui H.-C.T."/>
            <person name="Winkler M.E."/>
        </authorList>
    </citation>
    <scope>NUCLEOTIDE SEQUENCE</scope>
</reference>
<name>A0A382F9D7_9ZZZZ</name>
<organism evidence="1">
    <name type="scientific">marine metagenome</name>
    <dbReference type="NCBI Taxonomy" id="408172"/>
    <lineage>
        <taxon>unclassified sequences</taxon>
        <taxon>metagenomes</taxon>
        <taxon>ecological metagenomes</taxon>
    </lineage>
</organism>